<evidence type="ECO:0000313" key="2">
    <source>
        <dbReference type="Proteomes" id="UP000266669"/>
    </source>
</evidence>
<dbReference type="Proteomes" id="UP000266669">
    <property type="component" value="Unassembled WGS sequence"/>
</dbReference>
<protein>
    <submittedName>
        <fullName evidence="1">Uncharacterized protein</fullName>
    </submittedName>
</protein>
<evidence type="ECO:0000313" key="1">
    <source>
        <dbReference type="EMBL" id="RHX85356.1"/>
    </source>
</evidence>
<organism evidence="1 2">
    <name type="scientific">Leptospira stimsonii</name>
    <dbReference type="NCBI Taxonomy" id="2202203"/>
    <lineage>
        <taxon>Bacteria</taxon>
        <taxon>Pseudomonadati</taxon>
        <taxon>Spirochaetota</taxon>
        <taxon>Spirochaetia</taxon>
        <taxon>Leptospirales</taxon>
        <taxon>Leptospiraceae</taxon>
        <taxon>Leptospira</taxon>
    </lineage>
</organism>
<sequence length="72" mass="8895">MRARWYFYFISYEFNETLQQLGDSANRENELLSDRIEYNYSRNPFLAVFYCIGIYPNGFHQDWIFRDTEFLV</sequence>
<proteinExistence type="predicted"/>
<dbReference type="EMBL" id="QHCS01000003">
    <property type="protein sequence ID" value="RHX85356.1"/>
    <property type="molecule type" value="Genomic_DNA"/>
</dbReference>
<dbReference type="AlphaFoldDB" id="A0A8B3CP55"/>
<gene>
    <name evidence="1" type="ORF">DLM78_14730</name>
</gene>
<accession>A0A8B3CP55</accession>
<comment type="caution">
    <text evidence="1">The sequence shown here is derived from an EMBL/GenBank/DDBJ whole genome shotgun (WGS) entry which is preliminary data.</text>
</comment>
<reference evidence="2" key="1">
    <citation type="submission" date="2018-05" db="EMBL/GenBank/DDBJ databases">
        <title>Leptospira yasudae sp. nov. and Leptospira stimsonii sp. nov., two pathogenic species of the genus Leptospira isolated from environmental sources.</title>
        <authorList>
            <person name="Casanovas-Massana A."/>
            <person name="Hamond C."/>
            <person name="Santos L.A."/>
            <person name="Hacker K.P."/>
            <person name="Balassiano I."/>
            <person name="Medeiros M.A."/>
            <person name="Reis M.G."/>
            <person name="Ko A.I."/>
            <person name="Wunder E.A."/>
        </authorList>
    </citation>
    <scope>NUCLEOTIDE SEQUENCE [LARGE SCALE GENOMIC DNA]</scope>
    <source>
        <strain evidence="2">AMB6-RJ</strain>
    </source>
</reference>
<name>A0A8B3CP55_9LEPT</name>